<organism evidence="5 6">
    <name type="scientific">Rhodomicrobium udaipurense</name>
    <dbReference type="NCBI Taxonomy" id="1202716"/>
    <lineage>
        <taxon>Bacteria</taxon>
        <taxon>Pseudomonadati</taxon>
        <taxon>Pseudomonadota</taxon>
        <taxon>Alphaproteobacteria</taxon>
        <taxon>Hyphomicrobiales</taxon>
        <taxon>Hyphomicrobiaceae</taxon>
        <taxon>Rhodomicrobium</taxon>
    </lineage>
</organism>
<dbReference type="Pfam" id="PF07690">
    <property type="entry name" value="MFS_1"/>
    <property type="match status" value="1"/>
</dbReference>
<dbReference type="EMBL" id="JAEMUK010000022">
    <property type="protein sequence ID" value="MBJ7543962.1"/>
    <property type="molecule type" value="Genomic_DNA"/>
</dbReference>
<feature type="transmembrane region" description="Helical" evidence="4">
    <location>
        <begin position="50"/>
        <end position="69"/>
    </location>
</feature>
<evidence type="ECO:0000313" key="5">
    <source>
        <dbReference type="EMBL" id="MBJ7543962.1"/>
    </source>
</evidence>
<reference evidence="5 6" key="1">
    <citation type="submission" date="2020-12" db="EMBL/GenBank/DDBJ databases">
        <title>Revised draft genomes of Rhodomicrobium vannielii ATCC 17100 and Rhodomicrobium udaipurense JA643.</title>
        <authorList>
            <person name="Conners E.M."/>
            <person name="Davenport E.J."/>
            <person name="Bose A."/>
        </authorList>
    </citation>
    <scope>NUCLEOTIDE SEQUENCE [LARGE SCALE GENOMIC DNA]</scope>
    <source>
        <strain evidence="5 6">JA643</strain>
    </source>
</reference>
<feature type="transmembrane region" description="Helical" evidence="4">
    <location>
        <begin position="246"/>
        <end position="265"/>
    </location>
</feature>
<sequence>MAPVLSAGSSRLGVILALGTTQTLAWASSYYLLAILAGPIAASTSMSANGVFAAFSFSLLISALAGPRVGRSIDRFGGRTVLMLSNAFFAAGLFVMAGASDWVWVWLAWAFMGAGMGFGLYDAAFATLARIYGATARPAITGVTLMGGLASTVGWPLTAWGLAAVGWRETCVIWAFAHLFIGVPLNAMLPRVRAGDLPSPADHAPRIGIDRTMILLGFAFAAGWTISTGMAAHLPRLLQDLGATGTQAIAAGMLIGPAQVAARIAEATLFKRAHPLTSARLSAGLHPLGAALLFFGLPGIALFALLHGAGNGILTIARGTVPLALYGPENYGYRLGILGVPSRMAQAASPLLFGLLIEALGAGTFVVSAVIMLAALAAFCLVRAGPAKIDGDEPG</sequence>
<feature type="transmembrane region" description="Helical" evidence="4">
    <location>
        <begin position="213"/>
        <end position="234"/>
    </location>
</feature>
<dbReference type="GO" id="GO:0022857">
    <property type="term" value="F:transmembrane transporter activity"/>
    <property type="evidence" value="ECO:0007669"/>
    <property type="project" value="InterPro"/>
</dbReference>
<evidence type="ECO:0000256" key="2">
    <source>
        <dbReference type="ARBA" id="ARBA00022989"/>
    </source>
</evidence>
<evidence type="ECO:0000256" key="3">
    <source>
        <dbReference type="ARBA" id="ARBA00023136"/>
    </source>
</evidence>
<protein>
    <submittedName>
        <fullName evidence="5">MFS transporter</fullName>
    </submittedName>
</protein>
<gene>
    <name evidence="5" type="ORF">JDN41_10355</name>
</gene>
<comment type="caution">
    <text evidence="5">The sequence shown here is derived from an EMBL/GenBank/DDBJ whole genome shotgun (WGS) entry which is preliminary data.</text>
</comment>
<accession>A0A8I1GBD2</accession>
<feature type="transmembrane region" description="Helical" evidence="4">
    <location>
        <begin position="351"/>
        <end position="382"/>
    </location>
</feature>
<evidence type="ECO:0000256" key="4">
    <source>
        <dbReference type="SAM" id="Phobius"/>
    </source>
</evidence>
<feature type="transmembrane region" description="Helical" evidence="4">
    <location>
        <begin position="106"/>
        <end position="128"/>
    </location>
</feature>
<name>A0A8I1GBD2_9HYPH</name>
<dbReference type="Gene3D" id="1.20.1250.20">
    <property type="entry name" value="MFS general substrate transporter like domains"/>
    <property type="match status" value="1"/>
</dbReference>
<feature type="transmembrane region" description="Helical" evidence="4">
    <location>
        <begin position="12"/>
        <end position="38"/>
    </location>
</feature>
<keyword evidence="6" id="KW-1185">Reference proteome</keyword>
<dbReference type="Proteomes" id="UP000623250">
    <property type="component" value="Unassembled WGS sequence"/>
</dbReference>
<dbReference type="AlphaFoldDB" id="A0A8I1GBD2"/>
<keyword evidence="2 4" id="KW-1133">Transmembrane helix</keyword>
<feature type="transmembrane region" description="Helical" evidence="4">
    <location>
        <begin position="140"/>
        <end position="160"/>
    </location>
</feature>
<dbReference type="InterPro" id="IPR011701">
    <property type="entry name" value="MFS"/>
</dbReference>
<feature type="transmembrane region" description="Helical" evidence="4">
    <location>
        <begin position="285"/>
        <end position="306"/>
    </location>
</feature>
<evidence type="ECO:0000313" key="6">
    <source>
        <dbReference type="Proteomes" id="UP000623250"/>
    </source>
</evidence>
<dbReference type="InterPro" id="IPR036259">
    <property type="entry name" value="MFS_trans_sf"/>
</dbReference>
<feature type="transmembrane region" description="Helical" evidence="4">
    <location>
        <begin position="172"/>
        <end position="192"/>
    </location>
</feature>
<evidence type="ECO:0000256" key="1">
    <source>
        <dbReference type="ARBA" id="ARBA00022692"/>
    </source>
</evidence>
<keyword evidence="3 4" id="KW-0472">Membrane</keyword>
<dbReference type="SUPFAM" id="SSF103473">
    <property type="entry name" value="MFS general substrate transporter"/>
    <property type="match status" value="1"/>
</dbReference>
<feature type="transmembrane region" description="Helical" evidence="4">
    <location>
        <begin position="81"/>
        <end position="100"/>
    </location>
</feature>
<proteinExistence type="predicted"/>
<keyword evidence="1 4" id="KW-0812">Transmembrane</keyword>